<proteinExistence type="predicted"/>
<keyword evidence="2" id="KW-1185">Reference proteome</keyword>
<name>A0A5B7H006_PORTR</name>
<evidence type="ECO:0000313" key="1">
    <source>
        <dbReference type="EMBL" id="MPC62955.1"/>
    </source>
</evidence>
<dbReference type="EMBL" id="VSRR010020255">
    <property type="protein sequence ID" value="MPC62955.1"/>
    <property type="molecule type" value="Genomic_DNA"/>
</dbReference>
<dbReference type="OrthoDB" id="414666at2759"/>
<organism evidence="1 2">
    <name type="scientific">Portunus trituberculatus</name>
    <name type="common">Swimming crab</name>
    <name type="synonym">Neptunus trituberculatus</name>
    <dbReference type="NCBI Taxonomy" id="210409"/>
    <lineage>
        <taxon>Eukaryota</taxon>
        <taxon>Metazoa</taxon>
        <taxon>Ecdysozoa</taxon>
        <taxon>Arthropoda</taxon>
        <taxon>Crustacea</taxon>
        <taxon>Multicrustacea</taxon>
        <taxon>Malacostraca</taxon>
        <taxon>Eumalacostraca</taxon>
        <taxon>Eucarida</taxon>
        <taxon>Decapoda</taxon>
        <taxon>Pleocyemata</taxon>
        <taxon>Brachyura</taxon>
        <taxon>Eubrachyura</taxon>
        <taxon>Portunoidea</taxon>
        <taxon>Portunidae</taxon>
        <taxon>Portuninae</taxon>
        <taxon>Portunus</taxon>
    </lineage>
</organism>
<dbReference type="Gene3D" id="3.60.10.10">
    <property type="entry name" value="Endonuclease/exonuclease/phosphatase"/>
    <property type="match status" value="1"/>
</dbReference>
<dbReference type="Proteomes" id="UP000324222">
    <property type="component" value="Unassembled WGS sequence"/>
</dbReference>
<evidence type="ECO:0000313" key="2">
    <source>
        <dbReference type="Proteomes" id="UP000324222"/>
    </source>
</evidence>
<dbReference type="InterPro" id="IPR036691">
    <property type="entry name" value="Endo/exonu/phosph_ase_sf"/>
</dbReference>
<protein>
    <submittedName>
        <fullName evidence="1">Uncharacterized protein</fullName>
    </submittedName>
</protein>
<reference evidence="1 2" key="1">
    <citation type="submission" date="2019-05" db="EMBL/GenBank/DDBJ databases">
        <title>Another draft genome of Portunus trituberculatus and its Hox gene families provides insights of decapod evolution.</title>
        <authorList>
            <person name="Jeong J.-H."/>
            <person name="Song I."/>
            <person name="Kim S."/>
            <person name="Choi T."/>
            <person name="Kim D."/>
            <person name="Ryu S."/>
            <person name="Kim W."/>
        </authorList>
    </citation>
    <scope>NUCLEOTIDE SEQUENCE [LARGE SCALE GENOMIC DNA]</scope>
    <source>
        <tissue evidence="1">Muscle</tissue>
    </source>
</reference>
<comment type="caution">
    <text evidence="1">The sequence shown here is derived from an EMBL/GenBank/DDBJ whole genome shotgun (WGS) entry which is preliminary data.</text>
</comment>
<gene>
    <name evidence="1" type="ORF">E2C01_057046</name>
</gene>
<sequence>MNAHIGLLDERMNRNGEMLEEFVNEMELENLNVTLAEGQVTWNAREHESAIDYMLVNGRMREIVEHLNERLVGNVWSAAENQIGYVRVGRRKRVCKPWWNNEIREVRKERKRMSRQCRWLRKRDIKAMSQRMST</sequence>
<dbReference type="AlphaFoldDB" id="A0A5B7H006"/>
<accession>A0A5B7H006</accession>